<keyword evidence="2" id="KW-1185">Reference proteome</keyword>
<dbReference type="AlphaFoldDB" id="A0AA38FTT6"/>
<proteinExistence type="predicted"/>
<feature type="non-terminal residue" evidence="1">
    <location>
        <position position="1"/>
    </location>
</feature>
<comment type="caution">
    <text evidence="1">The sequence shown here is derived from an EMBL/GenBank/DDBJ whole genome shotgun (WGS) entry which is preliminary data.</text>
</comment>
<dbReference type="Proteomes" id="UP000824469">
    <property type="component" value="Unassembled WGS sequence"/>
</dbReference>
<reference evidence="1 2" key="1">
    <citation type="journal article" date="2021" name="Nat. Plants">
        <title>The Taxus genome provides insights into paclitaxel biosynthesis.</title>
        <authorList>
            <person name="Xiong X."/>
            <person name="Gou J."/>
            <person name="Liao Q."/>
            <person name="Li Y."/>
            <person name="Zhou Q."/>
            <person name="Bi G."/>
            <person name="Li C."/>
            <person name="Du R."/>
            <person name="Wang X."/>
            <person name="Sun T."/>
            <person name="Guo L."/>
            <person name="Liang H."/>
            <person name="Lu P."/>
            <person name="Wu Y."/>
            <person name="Zhang Z."/>
            <person name="Ro D.K."/>
            <person name="Shang Y."/>
            <person name="Huang S."/>
            <person name="Yan J."/>
        </authorList>
    </citation>
    <scope>NUCLEOTIDE SEQUENCE [LARGE SCALE GENOMIC DNA]</scope>
    <source>
        <strain evidence="1">Ta-2019</strain>
    </source>
</reference>
<sequence>HPDLAPHEKKYKSTLQFLEDLTHILTMERRPLTLESAEEVLVCQKKEEKLKVVEIVARYTKLLANVKASTQIVEASYDNYDDRDRVARILVATHEAELKEFYEKNKENILERDKIMAEVEKKSEAIETLWGFDKKLDEEIIPPDHPKDGCA</sequence>
<name>A0AA38FTT6_TAXCH</name>
<dbReference type="EMBL" id="JAHRHJ020000007">
    <property type="protein sequence ID" value="KAH9309848.1"/>
    <property type="molecule type" value="Genomic_DNA"/>
</dbReference>
<evidence type="ECO:0000313" key="2">
    <source>
        <dbReference type="Proteomes" id="UP000824469"/>
    </source>
</evidence>
<protein>
    <submittedName>
        <fullName evidence="1">Uncharacterized protein</fullName>
    </submittedName>
</protein>
<accession>A0AA38FTT6</accession>
<organism evidence="1 2">
    <name type="scientific">Taxus chinensis</name>
    <name type="common">Chinese yew</name>
    <name type="synonym">Taxus wallichiana var. chinensis</name>
    <dbReference type="NCBI Taxonomy" id="29808"/>
    <lineage>
        <taxon>Eukaryota</taxon>
        <taxon>Viridiplantae</taxon>
        <taxon>Streptophyta</taxon>
        <taxon>Embryophyta</taxon>
        <taxon>Tracheophyta</taxon>
        <taxon>Spermatophyta</taxon>
        <taxon>Pinopsida</taxon>
        <taxon>Pinidae</taxon>
        <taxon>Conifers II</taxon>
        <taxon>Cupressales</taxon>
        <taxon>Taxaceae</taxon>
        <taxon>Taxus</taxon>
    </lineage>
</organism>
<gene>
    <name evidence="1" type="ORF">KI387_037759</name>
</gene>
<evidence type="ECO:0000313" key="1">
    <source>
        <dbReference type="EMBL" id="KAH9309848.1"/>
    </source>
</evidence>